<feature type="signal peptide" evidence="1">
    <location>
        <begin position="1"/>
        <end position="16"/>
    </location>
</feature>
<evidence type="ECO:0000256" key="1">
    <source>
        <dbReference type="SAM" id="SignalP"/>
    </source>
</evidence>
<evidence type="ECO:0008006" key="4">
    <source>
        <dbReference type="Google" id="ProtNLM"/>
    </source>
</evidence>
<organism evidence="2 3">
    <name type="scientific">Cryoendolithus antarcticus</name>
    <dbReference type="NCBI Taxonomy" id="1507870"/>
    <lineage>
        <taxon>Eukaryota</taxon>
        <taxon>Fungi</taxon>
        <taxon>Dikarya</taxon>
        <taxon>Ascomycota</taxon>
        <taxon>Pezizomycotina</taxon>
        <taxon>Dothideomycetes</taxon>
        <taxon>Dothideomycetidae</taxon>
        <taxon>Cladosporiales</taxon>
        <taxon>Cladosporiaceae</taxon>
        <taxon>Cryoendolithus</taxon>
    </lineage>
</organism>
<sequence length="396" mass="40433">MRPTIVFAALVGLCHASPLEERTIPTGAAFCSAVTSLVSKAKATSTASKFCSSYLSISTTTVTAVSTYGVNLNGDRNHWHNRGNGVRASRTSIVSTPTTSVVTVTLFAQTTVTATASTSTVVTILGCPTVVAKQKAKRATSAVSKPSCLSTFSSSGLVSSACKCLSLSTPTQTVSSVTTVPVIGTTTVNVIATSTVTPATQFATFDVTATVVGTTVFQQTTITSYTATVTNTVTQTHTYDAFAAAPTFSTFNIKANIVGNPSNAANGDYGVFNDQQSWVAFTATDASSATVFTLDSSCHLSVNGGAKYAASNIYGNEGAIVVFIGPGNGGLSGSPNTYAACGIILDPTVDTGLRLRCNRNGGTYQAVANDNSGLWYAGGSVSSSSDLAKIVVVPVA</sequence>
<gene>
    <name evidence="2" type="ORF">B0A48_16661</name>
</gene>
<keyword evidence="3" id="KW-1185">Reference proteome</keyword>
<keyword evidence="1" id="KW-0732">Signal</keyword>
<name>A0A1V8SEC2_9PEZI</name>
<dbReference type="AlphaFoldDB" id="A0A1V8SEC2"/>
<dbReference type="EMBL" id="NAJO01000053">
    <property type="protein sequence ID" value="OQN97508.1"/>
    <property type="molecule type" value="Genomic_DNA"/>
</dbReference>
<reference evidence="3" key="1">
    <citation type="submission" date="2017-03" db="EMBL/GenBank/DDBJ databases">
        <title>Genomes of endolithic fungi from Antarctica.</title>
        <authorList>
            <person name="Coleine C."/>
            <person name="Masonjones S."/>
            <person name="Stajich J.E."/>
        </authorList>
    </citation>
    <scope>NUCLEOTIDE SEQUENCE [LARGE SCALE GENOMIC DNA]</scope>
    <source>
        <strain evidence="3">CCFEE 5527</strain>
    </source>
</reference>
<protein>
    <recommendedName>
        <fullName evidence="4">Ubiquitin 3 binding protein But2 C-terminal domain-containing protein</fullName>
    </recommendedName>
</protein>
<evidence type="ECO:0000313" key="2">
    <source>
        <dbReference type="EMBL" id="OQN97508.1"/>
    </source>
</evidence>
<dbReference type="Proteomes" id="UP000192596">
    <property type="component" value="Unassembled WGS sequence"/>
</dbReference>
<comment type="caution">
    <text evidence="2">The sequence shown here is derived from an EMBL/GenBank/DDBJ whole genome shotgun (WGS) entry which is preliminary data.</text>
</comment>
<dbReference type="InParanoid" id="A0A1V8SEC2"/>
<proteinExistence type="predicted"/>
<evidence type="ECO:0000313" key="3">
    <source>
        <dbReference type="Proteomes" id="UP000192596"/>
    </source>
</evidence>
<accession>A0A1V8SEC2</accession>
<feature type="chain" id="PRO_5012370533" description="Ubiquitin 3 binding protein But2 C-terminal domain-containing protein" evidence="1">
    <location>
        <begin position="17"/>
        <end position="396"/>
    </location>
</feature>